<dbReference type="EMBL" id="CP036268">
    <property type="protein sequence ID" value="QDT35970.1"/>
    <property type="molecule type" value="Genomic_DNA"/>
</dbReference>
<evidence type="ECO:0000313" key="4">
    <source>
        <dbReference type="Proteomes" id="UP000317318"/>
    </source>
</evidence>
<feature type="domain" description="TIR" evidence="2">
    <location>
        <begin position="23"/>
        <end position="173"/>
    </location>
</feature>
<dbReference type="Proteomes" id="UP000317318">
    <property type="component" value="Chromosome"/>
</dbReference>
<reference evidence="3 4" key="1">
    <citation type="submission" date="2019-02" db="EMBL/GenBank/DDBJ databases">
        <title>Deep-cultivation of Planctomycetes and their phenomic and genomic characterization uncovers novel biology.</title>
        <authorList>
            <person name="Wiegand S."/>
            <person name="Jogler M."/>
            <person name="Boedeker C."/>
            <person name="Pinto D."/>
            <person name="Vollmers J."/>
            <person name="Rivas-Marin E."/>
            <person name="Kohn T."/>
            <person name="Peeters S.H."/>
            <person name="Heuer A."/>
            <person name="Rast P."/>
            <person name="Oberbeckmann S."/>
            <person name="Bunk B."/>
            <person name="Jeske O."/>
            <person name="Meyerdierks A."/>
            <person name="Storesund J.E."/>
            <person name="Kallscheuer N."/>
            <person name="Luecker S."/>
            <person name="Lage O.M."/>
            <person name="Pohl T."/>
            <person name="Merkel B.J."/>
            <person name="Hornburger P."/>
            <person name="Mueller R.-W."/>
            <person name="Bruemmer F."/>
            <person name="Labrenz M."/>
            <person name="Spormann A.M."/>
            <person name="Op den Camp H."/>
            <person name="Overmann J."/>
            <person name="Amann R."/>
            <person name="Jetten M.S.M."/>
            <person name="Mascher T."/>
            <person name="Medema M.H."/>
            <person name="Devos D.P."/>
            <person name="Kaster A.-K."/>
            <person name="Ovreas L."/>
            <person name="Rohde M."/>
            <person name="Galperin M.Y."/>
            <person name="Jogler C."/>
        </authorList>
    </citation>
    <scope>NUCLEOTIDE SEQUENCE [LARGE SCALE GENOMIC DNA]</scope>
    <source>
        <strain evidence="3 4">Pan189</strain>
    </source>
</reference>
<name>A0A517QWM1_9PLAN</name>
<evidence type="ECO:0000313" key="3">
    <source>
        <dbReference type="EMBL" id="QDT35970.1"/>
    </source>
</evidence>
<keyword evidence="1" id="KW-0812">Transmembrane</keyword>
<dbReference type="InterPro" id="IPR035897">
    <property type="entry name" value="Toll_tir_struct_dom_sf"/>
</dbReference>
<evidence type="ECO:0000256" key="1">
    <source>
        <dbReference type="SAM" id="Phobius"/>
    </source>
</evidence>
<dbReference type="SUPFAM" id="SSF52200">
    <property type="entry name" value="Toll/Interleukin receptor TIR domain"/>
    <property type="match status" value="1"/>
</dbReference>
<organism evidence="3 4">
    <name type="scientific">Stratiformator vulcanicus</name>
    <dbReference type="NCBI Taxonomy" id="2527980"/>
    <lineage>
        <taxon>Bacteria</taxon>
        <taxon>Pseudomonadati</taxon>
        <taxon>Planctomycetota</taxon>
        <taxon>Planctomycetia</taxon>
        <taxon>Planctomycetales</taxon>
        <taxon>Planctomycetaceae</taxon>
        <taxon>Stratiformator</taxon>
    </lineage>
</organism>
<dbReference type="SMART" id="SM00255">
    <property type="entry name" value="TIR"/>
    <property type="match status" value="1"/>
</dbReference>
<evidence type="ECO:0000259" key="2">
    <source>
        <dbReference type="SMART" id="SM00255"/>
    </source>
</evidence>
<keyword evidence="1" id="KW-1133">Transmembrane helix</keyword>
<keyword evidence="1" id="KW-0472">Membrane</keyword>
<feature type="transmembrane region" description="Helical" evidence="1">
    <location>
        <begin position="209"/>
        <end position="234"/>
    </location>
</feature>
<proteinExistence type="predicted"/>
<dbReference type="Gene3D" id="3.40.50.10140">
    <property type="entry name" value="Toll/interleukin-1 receptor homology (TIR) domain"/>
    <property type="match status" value="1"/>
</dbReference>
<keyword evidence="4" id="KW-1185">Reference proteome</keyword>
<dbReference type="RefSeq" id="WP_310820939.1">
    <property type="nucleotide sequence ID" value="NZ_CP036268.1"/>
</dbReference>
<dbReference type="AlphaFoldDB" id="A0A517QWM1"/>
<dbReference type="InterPro" id="IPR011990">
    <property type="entry name" value="TPR-like_helical_dom_sf"/>
</dbReference>
<dbReference type="KEGG" id="svp:Pan189_03250"/>
<sequence>MKKFDDSQVQDAQHEAAVLEADRFDGFISYSQRADSALATALQYSLTRFGKKWYRRRALRLFRDFTSLSATPELWPLLRRNLASSEYFILIASKAASESPWVAREAEFWCEHRKSQNVLIVLSDGEIGWDGAKQDFDWNKTNSLPNTFQNVFEHEPLFIDLRWVESEEDRSLKHPKFADAVATLAAAIHKVPKDELIGTDVREHRRFKVAATLSLCMIGILFIGMLATGAFSYVQNQVAASRTEAAIKSIGDQGESLIDTLNAINTAGLQPNAETNSLRTQVISDAISRMKSITNDLQKSPESLRRLVDAYIVIAENLRDIGAIDNSAQLFEIIIVICEELTSTSDSRGEDRIQMAFVLNNYGRVLSQNARHEDAIKAYEASVKACKFAAKNNEVATMQKRQRSVALGNLARLKRSFLPRSNWDELLTEAYTLENELASLHDHPMRSWFLLNLASTEMALSEIANADNEVQEEPVARLFRALSHVETAIEIHDPDSNPALWNFYRKAGSIRLAIARIQLSDSEYRSARVLAVTGIKNLNTGMQLYAEEHSPFTNVQILSHLVHAHELMLSIEQSAAKHPTMEQLESWIRWIDVAIEEFGPHLDDESCRRLRQKTFDLVSQIRDRAPSNRNTAWGVAKRLAIDMPRDPRILELFGIITLELFADGPNASPDRLWTFCDSAESFLGTSHTAGTSQNHRERLLELLRNAYFSLQQLGYETERVITRLSELAIDATIRYPDNNQIFVEAILATRDLALIREPAAGLNALDEAISRIETLHNPHAAQRARLAGLHLAHLRQEKALGLLFRQKLSLACNEIITARRLVDNILETDVDAETFEIIGRIRRQAAVAELLRFARHEFEEWFRAFPS</sequence>
<dbReference type="InterPro" id="IPR000157">
    <property type="entry name" value="TIR_dom"/>
</dbReference>
<dbReference type="Gene3D" id="1.25.40.10">
    <property type="entry name" value="Tetratricopeptide repeat domain"/>
    <property type="match status" value="1"/>
</dbReference>
<dbReference type="GO" id="GO:0007165">
    <property type="term" value="P:signal transduction"/>
    <property type="evidence" value="ECO:0007669"/>
    <property type="project" value="InterPro"/>
</dbReference>
<dbReference type="SUPFAM" id="SSF48452">
    <property type="entry name" value="TPR-like"/>
    <property type="match status" value="1"/>
</dbReference>
<gene>
    <name evidence="3" type="ORF">Pan189_03250</name>
</gene>
<accession>A0A517QWM1</accession>
<protein>
    <recommendedName>
        <fullName evidence="2">TIR domain-containing protein</fullName>
    </recommendedName>
</protein>